<evidence type="ECO:0000313" key="1">
    <source>
        <dbReference type="Proteomes" id="UP001165740"/>
    </source>
</evidence>
<dbReference type="OMA" id="DINHTGQ"/>
<dbReference type="Gene3D" id="3.10.129.10">
    <property type="entry name" value="Hotdog Thioesterase"/>
    <property type="match status" value="1"/>
</dbReference>
<keyword evidence="1" id="KW-1185">Reference proteome</keyword>
<dbReference type="SUPFAM" id="SSF54637">
    <property type="entry name" value="Thioesterase/thiol ester dehydrase-isomerase"/>
    <property type="match status" value="1"/>
</dbReference>
<dbReference type="Proteomes" id="UP001165740">
    <property type="component" value="Chromosome 7"/>
</dbReference>
<evidence type="ECO:0000313" key="2">
    <source>
        <dbReference type="RefSeq" id="XP_055892111.1"/>
    </source>
</evidence>
<organism evidence="1 2">
    <name type="scientific">Biomphalaria glabrata</name>
    <name type="common">Bloodfluke planorb</name>
    <name type="synonym">Freshwater snail</name>
    <dbReference type="NCBI Taxonomy" id="6526"/>
    <lineage>
        <taxon>Eukaryota</taxon>
        <taxon>Metazoa</taxon>
        <taxon>Spiralia</taxon>
        <taxon>Lophotrochozoa</taxon>
        <taxon>Mollusca</taxon>
        <taxon>Gastropoda</taxon>
        <taxon>Heterobranchia</taxon>
        <taxon>Euthyneura</taxon>
        <taxon>Panpulmonata</taxon>
        <taxon>Hygrophila</taxon>
        <taxon>Lymnaeoidea</taxon>
        <taxon>Planorbidae</taxon>
        <taxon>Biomphalaria</taxon>
    </lineage>
</organism>
<reference evidence="2" key="1">
    <citation type="submission" date="2025-08" db="UniProtKB">
        <authorList>
            <consortium name="RefSeq"/>
        </authorList>
    </citation>
    <scope>IDENTIFICATION</scope>
</reference>
<dbReference type="PANTHER" id="PTHR34487:SF1">
    <property type="entry name" value="ACYL-ACP THIOESTERASE"/>
    <property type="match status" value="1"/>
</dbReference>
<sequence length="316" mass="36580">MIDTQYKCAFHFIFFKAYPSLNLRVEVHKDQHKALALLPGLRFDDISHTGQPDLHRLMNLIGRVEHAALYENINSFIDYQNLVRKGIGSYAKAVVMEIRRHFYETTTPKSPIQVSLKLTGMMDTMYTVRSSATFGGRQRASIMVKSCNSLVHRESGLTEQIPDWWRLKFLRLLPEMPDNYRPIVPPDSVGKTFSHHVLVPLRDTDTSGRTRHPSYTRYFIDNISIAANRNFYPNLANLLHDFYVMRISVVHFSPSVWGDSLVVETFQDPADDLKIHCFISKDGAIKWYGCLEYYEAMFEPEVETPAYMLNFPTSER</sequence>
<name>A0A9W3AY08_BIOGL</name>
<dbReference type="OrthoDB" id="6055966at2759"/>
<dbReference type="InterPro" id="IPR029069">
    <property type="entry name" value="HotDog_dom_sf"/>
</dbReference>
<gene>
    <name evidence="2" type="primary">LOC106072633</name>
</gene>
<dbReference type="PANTHER" id="PTHR34487">
    <property type="entry name" value="ACYL-ACP THIOESTERASE"/>
    <property type="match status" value="1"/>
</dbReference>
<proteinExistence type="predicted"/>
<dbReference type="GeneID" id="106072633"/>
<dbReference type="AlphaFoldDB" id="A0A9W3AY08"/>
<accession>A0A9W3AY08</accession>
<dbReference type="RefSeq" id="XP_055892111.1">
    <property type="nucleotide sequence ID" value="XM_056036136.1"/>
</dbReference>
<protein>
    <submittedName>
        <fullName evidence="2">Uncharacterized protein LOC106072633 isoform X1</fullName>
    </submittedName>
</protein>